<reference evidence="1 2" key="1">
    <citation type="submission" date="2008-01" db="EMBL/GenBank/DDBJ databases">
        <title>Yersinia pestis Strain IP275 project at JCVI/TIGR.</title>
        <authorList>
            <person name="Ravel J."/>
            <person name="Eppinger M."/>
            <person name="Fricke W.F."/>
            <person name="Rosovitz M."/>
            <person name="Lindler L.E."/>
            <person name="Bearden S."/>
            <person name="Shriefer M."/>
        </authorList>
    </citation>
    <scope>NUCLEOTIDE SEQUENCE [LARGE SCALE GENOMIC DNA]</scope>
    <source>
        <strain evidence="1 2">IP275</strain>
    </source>
</reference>
<gene>
    <name evidence="1" type="ORF">YPIP275_0889</name>
</gene>
<name>A0AAV3BDX2_YERPE</name>
<dbReference type="AlphaFoldDB" id="A0AAV3BDX2"/>
<evidence type="ECO:0000313" key="1">
    <source>
        <dbReference type="EMBL" id="EDR33103.1"/>
    </source>
</evidence>
<organism evidence="1 2">
    <name type="scientific">Yersinia pestis biovar Orientalis str. IP275</name>
    <dbReference type="NCBI Taxonomy" id="373665"/>
    <lineage>
        <taxon>Bacteria</taxon>
        <taxon>Pseudomonadati</taxon>
        <taxon>Pseudomonadota</taxon>
        <taxon>Gammaproteobacteria</taxon>
        <taxon>Enterobacterales</taxon>
        <taxon>Yersiniaceae</taxon>
        <taxon>Yersinia</taxon>
    </lineage>
</organism>
<dbReference type="EMBL" id="AAOS02000009">
    <property type="protein sequence ID" value="EDR33103.1"/>
    <property type="molecule type" value="Genomic_DNA"/>
</dbReference>
<protein>
    <submittedName>
        <fullName evidence="1">Uncharacterized protein</fullName>
    </submittedName>
</protein>
<dbReference type="Proteomes" id="UP000004430">
    <property type="component" value="Unassembled WGS sequence"/>
</dbReference>
<evidence type="ECO:0000313" key="2">
    <source>
        <dbReference type="Proteomes" id="UP000004430"/>
    </source>
</evidence>
<reference evidence="1 2" key="2">
    <citation type="submission" date="2010-03" db="EMBL/GenBank/DDBJ databases">
        <authorList>
            <person name="Payne S.H."/>
            <person name="Sutton G.G."/>
        </authorList>
    </citation>
    <scope>NUCLEOTIDE SEQUENCE [LARGE SCALE GENOMIC DNA]</scope>
    <source>
        <strain evidence="1 2">IP275</strain>
    </source>
</reference>
<accession>A0AAV3BDX2</accession>
<comment type="caution">
    <text evidence="1">The sequence shown here is derived from an EMBL/GenBank/DDBJ whole genome shotgun (WGS) entry which is preliminary data.</text>
</comment>
<sequence>MSVLIINIRLTHHFLFTFTKPINFTCHNIIFIYFVLKC</sequence>
<proteinExistence type="predicted"/>